<comment type="caution">
    <text evidence="1">The sequence shown here is derived from an EMBL/GenBank/DDBJ whole genome shotgun (WGS) entry which is preliminary data.</text>
</comment>
<dbReference type="GO" id="GO:0005886">
    <property type="term" value="C:plasma membrane"/>
    <property type="evidence" value="ECO:0007669"/>
    <property type="project" value="UniProtKB-SubCell"/>
</dbReference>
<evidence type="ECO:0000313" key="2">
    <source>
        <dbReference type="Proteomes" id="UP000277108"/>
    </source>
</evidence>
<dbReference type="RefSeq" id="WP_077139781.1">
    <property type="nucleotide sequence ID" value="NZ_CBCSGK010000005.1"/>
</dbReference>
<reference evidence="1 2" key="1">
    <citation type="submission" date="2018-11" db="EMBL/GenBank/DDBJ databases">
        <title>Genomic Encyclopedia of Type Strains, Phase IV (KMG-IV): sequencing the most valuable type-strain genomes for metagenomic binning, comparative biology and taxonomic classification.</title>
        <authorList>
            <person name="Goeker M."/>
        </authorList>
    </citation>
    <scope>NUCLEOTIDE SEQUENCE [LARGE SCALE GENOMIC DNA]</scope>
    <source>
        <strain evidence="1 2">DSM 29158</strain>
    </source>
</reference>
<accession>A0A1Q1G027</accession>
<accession>A0A3N5BG07</accession>
<organism evidence="1 2">
    <name type="scientific">Abyssicoccus albus</name>
    <dbReference type="NCBI Taxonomy" id="1817405"/>
    <lineage>
        <taxon>Bacteria</taxon>
        <taxon>Bacillati</taxon>
        <taxon>Bacillota</taxon>
        <taxon>Bacilli</taxon>
        <taxon>Bacillales</taxon>
        <taxon>Abyssicoccaceae</taxon>
    </lineage>
</organism>
<keyword evidence="2" id="KW-1185">Reference proteome</keyword>
<dbReference type="Proteomes" id="UP000277108">
    <property type="component" value="Unassembled WGS sequence"/>
</dbReference>
<gene>
    <name evidence="1" type="ORF">EDD62_1079</name>
</gene>
<proteinExistence type="predicted"/>
<dbReference type="EMBL" id="RKRK01000003">
    <property type="protein sequence ID" value="RPF56443.1"/>
    <property type="molecule type" value="Genomic_DNA"/>
</dbReference>
<dbReference type="AlphaFoldDB" id="A0A1Q1G027"/>
<dbReference type="STRING" id="1849491.BVH56_01400"/>
<protein>
    <submittedName>
        <fullName evidence="1">ATP synthase protein I</fullName>
    </submittedName>
</protein>
<sequence>MKHFKIFVHSFLKYYLAAILAFGVVYWFTLSPIFLGLIIGTIASTLCSFVWCMKLLRSIESDDINIGTGMIHRVLIVCVACSFWIKFPEQVDVLGVLVGIVLHYIAILIFSTIRLIK</sequence>
<evidence type="ECO:0000313" key="1">
    <source>
        <dbReference type="EMBL" id="RPF56443.1"/>
    </source>
</evidence>
<dbReference type="OrthoDB" id="2418190at2"/>
<name>A0A1Q1G027_9BACL</name>